<proteinExistence type="predicted"/>
<evidence type="ECO:0000256" key="2">
    <source>
        <dbReference type="SAM" id="SignalP"/>
    </source>
</evidence>
<feature type="region of interest" description="Disordered" evidence="1">
    <location>
        <begin position="67"/>
        <end position="136"/>
    </location>
</feature>
<feature type="compositionally biased region" description="Basic and acidic residues" evidence="1">
    <location>
        <begin position="81"/>
        <end position="109"/>
    </location>
</feature>
<gene>
    <name evidence="3" type="ORF">SKAU_G00322690</name>
</gene>
<keyword evidence="4" id="KW-1185">Reference proteome</keyword>
<feature type="signal peptide" evidence="2">
    <location>
        <begin position="1"/>
        <end position="20"/>
    </location>
</feature>
<evidence type="ECO:0000256" key="1">
    <source>
        <dbReference type="SAM" id="MobiDB-lite"/>
    </source>
</evidence>
<dbReference type="Proteomes" id="UP001152622">
    <property type="component" value="Chromosome 14"/>
</dbReference>
<name>A0A9Q1ENY9_SYNKA</name>
<dbReference type="AlphaFoldDB" id="A0A9Q1ENY9"/>
<protein>
    <submittedName>
        <fullName evidence="3">Uncharacterized protein</fullName>
    </submittedName>
</protein>
<dbReference type="EMBL" id="JAINUF010000014">
    <property type="protein sequence ID" value="KAJ8342341.1"/>
    <property type="molecule type" value="Genomic_DNA"/>
</dbReference>
<sequence>MQPFRLTRFLLAGSLALTGAQPPGQPRSNVIPGTWTTYQATSSKSAKEKPTFSSTPVPVLIVGVPGGHYGSVPEDAAEPSWEERGRRRAAELVPREPRSAVHLFQEHGLDPQGLGDFTQTDRQTLPGPESDKPLGI</sequence>
<comment type="caution">
    <text evidence="3">The sequence shown here is derived from an EMBL/GenBank/DDBJ whole genome shotgun (WGS) entry which is preliminary data.</text>
</comment>
<organism evidence="3 4">
    <name type="scientific">Synaphobranchus kaupii</name>
    <name type="common">Kaup's arrowtooth eel</name>
    <dbReference type="NCBI Taxonomy" id="118154"/>
    <lineage>
        <taxon>Eukaryota</taxon>
        <taxon>Metazoa</taxon>
        <taxon>Chordata</taxon>
        <taxon>Craniata</taxon>
        <taxon>Vertebrata</taxon>
        <taxon>Euteleostomi</taxon>
        <taxon>Actinopterygii</taxon>
        <taxon>Neopterygii</taxon>
        <taxon>Teleostei</taxon>
        <taxon>Anguilliformes</taxon>
        <taxon>Synaphobranchidae</taxon>
        <taxon>Synaphobranchus</taxon>
    </lineage>
</organism>
<keyword evidence="2" id="KW-0732">Signal</keyword>
<evidence type="ECO:0000313" key="4">
    <source>
        <dbReference type="Proteomes" id="UP001152622"/>
    </source>
</evidence>
<reference evidence="3" key="1">
    <citation type="journal article" date="2023" name="Science">
        <title>Genome structures resolve the early diversification of teleost fishes.</title>
        <authorList>
            <person name="Parey E."/>
            <person name="Louis A."/>
            <person name="Montfort J."/>
            <person name="Bouchez O."/>
            <person name="Roques C."/>
            <person name="Iampietro C."/>
            <person name="Lluch J."/>
            <person name="Castinel A."/>
            <person name="Donnadieu C."/>
            <person name="Desvignes T."/>
            <person name="Floi Bucao C."/>
            <person name="Jouanno E."/>
            <person name="Wen M."/>
            <person name="Mejri S."/>
            <person name="Dirks R."/>
            <person name="Jansen H."/>
            <person name="Henkel C."/>
            <person name="Chen W.J."/>
            <person name="Zahm M."/>
            <person name="Cabau C."/>
            <person name="Klopp C."/>
            <person name="Thompson A.W."/>
            <person name="Robinson-Rechavi M."/>
            <person name="Braasch I."/>
            <person name="Lecointre G."/>
            <person name="Bobe J."/>
            <person name="Postlethwait J.H."/>
            <person name="Berthelot C."/>
            <person name="Roest Crollius H."/>
            <person name="Guiguen Y."/>
        </authorList>
    </citation>
    <scope>NUCLEOTIDE SEQUENCE</scope>
    <source>
        <strain evidence="3">WJC10195</strain>
    </source>
</reference>
<accession>A0A9Q1ENY9</accession>
<feature type="chain" id="PRO_5040141278" evidence="2">
    <location>
        <begin position="21"/>
        <end position="136"/>
    </location>
</feature>
<evidence type="ECO:0000313" key="3">
    <source>
        <dbReference type="EMBL" id="KAJ8342341.1"/>
    </source>
</evidence>